<reference evidence="2 3" key="1">
    <citation type="submission" date="2019-07" db="EMBL/GenBank/DDBJ databases">
        <title>Whole genome shotgun sequence of Pseudonocardia asaccharolytica NBRC 16224.</title>
        <authorList>
            <person name="Hosoyama A."/>
            <person name="Uohara A."/>
            <person name="Ohji S."/>
            <person name="Ichikawa N."/>
        </authorList>
    </citation>
    <scope>NUCLEOTIDE SEQUENCE [LARGE SCALE GENOMIC DNA]</scope>
    <source>
        <strain evidence="2 3">NBRC 16224</strain>
    </source>
</reference>
<feature type="compositionally biased region" description="Low complexity" evidence="1">
    <location>
        <begin position="74"/>
        <end position="99"/>
    </location>
</feature>
<feature type="compositionally biased region" description="Polar residues" evidence="1">
    <location>
        <begin position="28"/>
        <end position="38"/>
    </location>
</feature>
<feature type="compositionally biased region" description="Low complexity" evidence="1">
    <location>
        <begin position="14"/>
        <end position="27"/>
    </location>
</feature>
<organism evidence="2 3">
    <name type="scientific">Pseudonocardia asaccharolytica DSM 44247 = NBRC 16224</name>
    <dbReference type="NCBI Taxonomy" id="1123024"/>
    <lineage>
        <taxon>Bacteria</taxon>
        <taxon>Bacillati</taxon>
        <taxon>Actinomycetota</taxon>
        <taxon>Actinomycetes</taxon>
        <taxon>Pseudonocardiales</taxon>
        <taxon>Pseudonocardiaceae</taxon>
        <taxon>Pseudonocardia</taxon>
    </lineage>
</organism>
<proteinExistence type="predicted"/>
<evidence type="ECO:0000313" key="3">
    <source>
        <dbReference type="Proteomes" id="UP000321328"/>
    </source>
</evidence>
<dbReference type="RefSeq" id="WP_051233370.1">
    <property type="nucleotide sequence ID" value="NZ_AUII01000028.1"/>
</dbReference>
<feature type="region of interest" description="Disordered" evidence="1">
    <location>
        <begin position="1"/>
        <end position="139"/>
    </location>
</feature>
<protein>
    <submittedName>
        <fullName evidence="2">Uncharacterized protein</fullName>
    </submittedName>
</protein>
<accession>A0A511D360</accession>
<name>A0A511D360_9PSEU</name>
<dbReference type="EMBL" id="BJVI01000033">
    <property type="protein sequence ID" value="GEL19222.1"/>
    <property type="molecule type" value="Genomic_DNA"/>
</dbReference>
<sequence length="139" mass="13905">MGSTSSITCRPVNSTSASISTVSTRSSLRNTPGSSVSQPAAERSRSSWAANPSRVLRVALGTPAASRAPARGRTVVSSVAPAAASAPTAEPWATRSSGPSGSGAGRGGTVTGSDRCAPSRSASARSHSCHARRRAVASW</sequence>
<feature type="compositionally biased region" description="Gly residues" evidence="1">
    <location>
        <begin position="100"/>
        <end position="110"/>
    </location>
</feature>
<dbReference type="AlphaFoldDB" id="A0A511D360"/>
<dbReference type="Proteomes" id="UP000321328">
    <property type="component" value="Unassembled WGS sequence"/>
</dbReference>
<feature type="compositionally biased region" description="Polar residues" evidence="1">
    <location>
        <begin position="1"/>
        <end position="13"/>
    </location>
</feature>
<evidence type="ECO:0000313" key="2">
    <source>
        <dbReference type="EMBL" id="GEL19222.1"/>
    </source>
</evidence>
<evidence type="ECO:0000256" key="1">
    <source>
        <dbReference type="SAM" id="MobiDB-lite"/>
    </source>
</evidence>
<feature type="compositionally biased region" description="Basic residues" evidence="1">
    <location>
        <begin position="127"/>
        <end position="139"/>
    </location>
</feature>
<feature type="compositionally biased region" description="Low complexity" evidence="1">
    <location>
        <begin position="111"/>
        <end position="126"/>
    </location>
</feature>
<comment type="caution">
    <text evidence="2">The sequence shown here is derived from an EMBL/GenBank/DDBJ whole genome shotgun (WGS) entry which is preliminary data.</text>
</comment>
<gene>
    <name evidence="2" type="ORF">PA7_30590</name>
</gene>
<keyword evidence="3" id="KW-1185">Reference proteome</keyword>